<dbReference type="GeneID" id="36398926"/>
<reference evidence="2" key="1">
    <citation type="submission" date="2014-09" db="EMBL/GenBank/DDBJ databases">
        <authorList>
            <person name="Sharma Rahul"/>
            <person name="Thines Marco"/>
        </authorList>
    </citation>
    <scope>NUCLEOTIDE SEQUENCE [LARGE SCALE GENOMIC DNA]</scope>
</reference>
<name>A0A0P1AZH5_PLAHL</name>
<dbReference type="Proteomes" id="UP000054928">
    <property type="component" value="Unassembled WGS sequence"/>
</dbReference>
<keyword evidence="2" id="KW-1185">Reference proteome</keyword>
<sequence>MHLALDVPLRRPINIYLHRQQVLTASKCFRPEIVEPLQGLKKKKNVSKGDVPHCLTAPLEKVVLKQRPPLLCRGATQSFYDHQTEMLV</sequence>
<dbReference type="RefSeq" id="XP_024583592.1">
    <property type="nucleotide sequence ID" value="XM_024718166.1"/>
</dbReference>
<organism evidence="1 2">
    <name type="scientific">Plasmopara halstedii</name>
    <name type="common">Downy mildew of sunflower</name>
    <dbReference type="NCBI Taxonomy" id="4781"/>
    <lineage>
        <taxon>Eukaryota</taxon>
        <taxon>Sar</taxon>
        <taxon>Stramenopiles</taxon>
        <taxon>Oomycota</taxon>
        <taxon>Peronosporomycetes</taxon>
        <taxon>Peronosporales</taxon>
        <taxon>Peronosporaceae</taxon>
        <taxon>Plasmopara</taxon>
    </lineage>
</organism>
<accession>A0A0P1AZH5</accession>
<protein>
    <submittedName>
        <fullName evidence="1">Uncharacterized protein</fullName>
    </submittedName>
</protein>
<evidence type="ECO:0000313" key="2">
    <source>
        <dbReference type="Proteomes" id="UP000054928"/>
    </source>
</evidence>
<dbReference type="EMBL" id="CCYD01002371">
    <property type="protein sequence ID" value="CEG47223.1"/>
    <property type="molecule type" value="Genomic_DNA"/>
</dbReference>
<dbReference type="AlphaFoldDB" id="A0A0P1AZH5"/>
<evidence type="ECO:0000313" key="1">
    <source>
        <dbReference type="EMBL" id="CEG47223.1"/>
    </source>
</evidence>
<proteinExistence type="predicted"/>